<keyword evidence="3" id="KW-1185">Reference proteome</keyword>
<dbReference type="InterPro" id="IPR038740">
    <property type="entry name" value="BioF2-like_GNAT_dom"/>
</dbReference>
<protein>
    <recommendedName>
        <fullName evidence="1">BioF2-like acetyltransferase domain-containing protein</fullName>
    </recommendedName>
</protein>
<comment type="caution">
    <text evidence="2">The sequence shown here is derived from an EMBL/GenBank/DDBJ whole genome shotgun (WGS) entry which is preliminary data.</text>
</comment>
<name>A0ABS2LIH7_9CELL</name>
<dbReference type="Pfam" id="PF13480">
    <property type="entry name" value="Acetyltransf_6"/>
    <property type="match status" value="1"/>
</dbReference>
<evidence type="ECO:0000313" key="2">
    <source>
        <dbReference type="EMBL" id="MBM7480231.1"/>
    </source>
</evidence>
<dbReference type="RefSeq" id="WP_205308036.1">
    <property type="nucleotide sequence ID" value="NZ_BAAAVF010000020.1"/>
</dbReference>
<sequence>MTTFAGAPGKARATGTGVTSRIVRVADLGADDLAAWQRLADSSLEPNPYFEPAVLGAAARGMGGGRAVRALVVADGSGWLAFLPFETVGRNRLWPARHASLDGPFVERFAALRAPLVDAARPRLAVASLVAALHARRRALGQAVDLPLLRASGETTTLLLDAFARAGMPVREWDRISRGAFVPGPGQVLAPVPGAGQEAGDVLGPQLSASRRKNLRRGRRHLVEDLGQELRIVDATAEPGIVDQFLDLEAAGWKGDRAKGGEARRVVPGAAEWFAGLVETYRERGEAHVLRVGPPVAPVYLAVRVRRDGVVFSISDAYDPAWSAHSPGAWGRLLGMRLLAEMPGTVLVDSCIDPRRYPDETLLYPDRVDLVSVTCAVGSWPSRVLLSAIVAAGQARRWVRGLRG</sequence>
<accession>A0ABS2LIH7</accession>
<evidence type="ECO:0000313" key="3">
    <source>
        <dbReference type="Proteomes" id="UP000698059"/>
    </source>
</evidence>
<organism evidence="2 3">
    <name type="scientific">Oerskovia jenensis</name>
    <dbReference type="NCBI Taxonomy" id="162169"/>
    <lineage>
        <taxon>Bacteria</taxon>
        <taxon>Bacillati</taxon>
        <taxon>Actinomycetota</taxon>
        <taxon>Actinomycetes</taxon>
        <taxon>Micrococcales</taxon>
        <taxon>Cellulomonadaceae</taxon>
        <taxon>Oerskovia</taxon>
    </lineage>
</organism>
<dbReference type="InterPro" id="IPR016181">
    <property type="entry name" value="Acyl_CoA_acyltransferase"/>
</dbReference>
<evidence type="ECO:0000259" key="1">
    <source>
        <dbReference type="Pfam" id="PF13480"/>
    </source>
</evidence>
<gene>
    <name evidence="2" type="ORF">JOD49_003151</name>
</gene>
<proteinExistence type="predicted"/>
<reference evidence="2 3" key="1">
    <citation type="submission" date="2021-01" db="EMBL/GenBank/DDBJ databases">
        <title>Sequencing the genomes of 1000 actinobacteria strains.</title>
        <authorList>
            <person name="Klenk H.-P."/>
        </authorList>
    </citation>
    <scope>NUCLEOTIDE SEQUENCE [LARGE SCALE GENOMIC DNA]</scope>
    <source>
        <strain evidence="2 3">DSM 46000</strain>
    </source>
</reference>
<dbReference type="Proteomes" id="UP000698059">
    <property type="component" value="Unassembled WGS sequence"/>
</dbReference>
<dbReference type="EMBL" id="JAFBBO010000001">
    <property type="protein sequence ID" value="MBM7480231.1"/>
    <property type="molecule type" value="Genomic_DNA"/>
</dbReference>
<dbReference type="SUPFAM" id="SSF55729">
    <property type="entry name" value="Acyl-CoA N-acyltransferases (Nat)"/>
    <property type="match status" value="1"/>
</dbReference>
<feature type="domain" description="BioF2-like acetyltransferase" evidence="1">
    <location>
        <begin position="210"/>
        <end position="331"/>
    </location>
</feature>